<name>A0ABY6M215_9FLAO</name>
<reference evidence="8" key="1">
    <citation type="submission" date="2021-08" db="EMBL/GenBank/DDBJ databases">
        <title>Flavobacterium sp. strain CC-SYL302.</title>
        <authorList>
            <person name="Lin S.-Y."/>
            <person name="Lee T.-H."/>
            <person name="Young C.-C."/>
        </authorList>
    </citation>
    <scope>NUCLEOTIDE SEQUENCE</scope>
    <source>
        <strain evidence="8">CC-SYL302</strain>
    </source>
</reference>
<gene>
    <name evidence="8" type="primary">trxA</name>
    <name evidence="8" type="ORF">K5I29_06115</name>
</gene>
<dbReference type="PROSITE" id="PS51352">
    <property type="entry name" value="THIOREDOXIN_2"/>
    <property type="match status" value="1"/>
</dbReference>
<sequence length="149" mass="16821">MAFGLLAGYLYWYFIGCQSGSCTITSNPKNSTLYGGLMGGLIFSLFKREKKMMTFEEIINQDKPVLVDFFATWCGPCKMQAPVLEEVKQRIGDQVSIIKIDVDQNQAVAAQYQVRSVPTLIIFKNGKIVWRQAGVFPANELERLLKENL</sequence>
<dbReference type="NCBIfam" id="TIGR01068">
    <property type="entry name" value="thioredoxin"/>
    <property type="match status" value="1"/>
</dbReference>
<protein>
    <recommendedName>
        <fullName evidence="6">Thioredoxin</fullName>
    </recommendedName>
</protein>
<evidence type="ECO:0000256" key="5">
    <source>
        <dbReference type="ARBA" id="ARBA00023284"/>
    </source>
</evidence>
<evidence type="ECO:0000256" key="2">
    <source>
        <dbReference type="ARBA" id="ARBA00022448"/>
    </source>
</evidence>
<evidence type="ECO:0000256" key="6">
    <source>
        <dbReference type="NCBIfam" id="TIGR01068"/>
    </source>
</evidence>
<evidence type="ECO:0000313" key="8">
    <source>
        <dbReference type="EMBL" id="UYW02614.1"/>
    </source>
</evidence>
<dbReference type="SUPFAM" id="SSF52833">
    <property type="entry name" value="Thioredoxin-like"/>
    <property type="match status" value="1"/>
</dbReference>
<evidence type="ECO:0000256" key="1">
    <source>
        <dbReference type="ARBA" id="ARBA00008987"/>
    </source>
</evidence>
<evidence type="ECO:0000313" key="9">
    <source>
        <dbReference type="Proteomes" id="UP001163328"/>
    </source>
</evidence>
<keyword evidence="2" id="KW-0813">Transport</keyword>
<evidence type="ECO:0000259" key="7">
    <source>
        <dbReference type="PROSITE" id="PS51352"/>
    </source>
</evidence>
<keyword evidence="5" id="KW-0676">Redox-active center</keyword>
<organism evidence="8 9">
    <name type="scientific">Flavobacterium agricola</name>
    <dbReference type="NCBI Taxonomy" id="2870839"/>
    <lineage>
        <taxon>Bacteria</taxon>
        <taxon>Pseudomonadati</taxon>
        <taxon>Bacteroidota</taxon>
        <taxon>Flavobacteriia</taxon>
        <taxon>Flavobacteriales</taxon>
        <taxon>Flavobacteriaceae</taxon>
        <taxon>Flavobacterium</taxon>
    </lineage>
</organism>
<dbReference type="CDD" id="cd02947">
    <property type="entry name" value="TRX_family"/>
    <property type="match status" value="1"/>
</dbReference>
<dbReference type="PRINTS" id="PR00421">
    <property type="entry name" value="THIOREDOXIN"/>
</dbReference>
<dbReference type="Gene3D" id="3.40.30.10">
    <property type="entry name" value="Glutaredoxin"/>
    <property type="match status" value="1"/>
</dbReference>
<proteinExistence type="inferred from homology"/>
<dbReference type="Proteomes" id="UP001163328">
    <property type="component" value="Chromosome"/>
</dbReference>
<dbReference type="InterPro" id="IPR013766">
    <property type="entry name" value="Thioredoxin_domain"/>
</dbReference>
<dbReference type="InterPro" id="IPR017937">
    <property type="entry name" value="Thioredoxin_CS"/>
</dbReference>
<dbReference type="PROSITE" id="PS00194">
    <property type="entry name" value="THIOREDOXIN_1"/>
    <property type="match status" value="1"/>
</dbReference>
<dbReference type="InterPro" id="IPR036249">
    <property type="entry name" value="Thioredoxin-like_sf"/>
</dbReference>
<evidence type="ECO:0000256" key="4">
    <source>
        <dbReference type="ARBA" id="ARBA00023157"/>
    </source>
</evidence>
<dbReference type="PANTHER" id="PTHR45663:SF11">
    <property type="entry name" value="GEO12009P1"/>
    <property type="match status" value="1"/>
</dbReference>
<keyword evidence="3" id="KW-0249">Electron transport</keyword>
<dbReference type="Pfam" id="PF00085">
    <property type="entry name" value="Thioredoxin"/>
    <property type="match status" value="1"/>
</dbReference>
<keyword evidence="9" id="KW-1185">Reference proteome</keyword>
<accession>A0ABY6M215</accession>
<feature type="domain" description="Thioredoxin" evidence="7">
    <location>
        <begin position="22"/>
        <end position="149"/>
    </location>
</feature>
<evidence type="ECO:0000256" key="3">
    <source>
        <dbReference type="ARBA" id="ARBA00022982"/>
    </source>
</evidence>
<dbReference type="EMBL" id="CP081495">
    <property type="protein sequence ID" value="UYW02614.1"/>
    <property type="molecule type" value="Genomic_DNA"/>
</dbReference>
<dbReference type="InterPro" id="IPR005746">
    <property type="entry name" value="Thioredoxin"/>
</dbReference>
<dbReference type="PANTHER" id="PTHR45663">
    <property type="entry name" value="GEO12009P1"/>
    <property type="match status" value="1"/>
</dbReference>
<keyword evidence="4" id="KW-1015">Disulfide bond</keyword>
<comment type="similarity">
    <text evidence="1">Belongs to the thioredoxin family.</text>
</comment>